<dbReference type="KEGG" id="naj:B1756_07800"/>
<dbReference type="EMBL" id="CP019893">
    <property type="protein sequence ID" value="ARS89650.1"/>
    <property type="molecule type" value="Genomic_DNA"/>
</dbReference>
<reference evidence="2" key="1">
    <citation type="submission" date="2017-02" db="EMBL/GenBank/DDBJ databases">
        <title>Natronthermophilus aegyptiacus gen. nov.,sp. nov., an aerobic, extremely halophilic alkalithermophilic archaeon isolated from the athalassohaline Wadi An Natrun, Egypt.</title>
        <authorList>
            <person name="Zhao B."/>
        </authorList>
    </citation>
    <scope>NUCLEOTIDE SEQUENCE [LARGE SCALE GENOMIC DNA]</scope>
    <source>
        <strain evidence="2">JW/NM-HA 15</strain>
    </source>
</reference>
<evidence type="ECO:0008006" key="3">
    <source>
        <dbReference type="Google" id="ProtNLM"/>
    </source>
</evidence>
<dbReference type="Proteomes" id="UP000250088">
    <property type="component" value="Chromosome"/>
</dbReference>
<gene>
    <name evidence="1" type="ORF">B1756_07800</name>
</gene>
<dbReference type="InterPro" id="IPR036388">
    <property type="entry name" value="WH-like_DNA-bd_sf"/>
</dbReference>
<evidence type="ECO:0000313" key="2">
    <source>
        <dbReference type="Proteomes" id="UP000250088"/>
    </source>
</evidence>
<dbReference type="Gene3D" id="1.10.10.10">
    <property type="entry name" value="Winged helix-like DNA-binding domain superfamily/Winged helix DNA-binding domain"/>
    <property type="match status" value="1"/>
</dbReference>
<keyword evidence="2" id="KW-1185">Reference proteome</keyword>
<accession>A0A2Z2HR81</accession>
<dbReference type="AlphaFoldDB" id="A0A2Z2HR81"/>
<dbReference type="OrthoDB" id="285635at2157"/>
<organism evidence="1 2">
    <name type="scientific">Natrarchaeobaculum aegyptiacum</name>
    <dbReference type="NCBI Taxonomy" id="745377"/>
    <lineage>
        <taxon>Archaea</taxon>
        <taxon>Methanobacteriati</taxon>
        <taxon>Methanobacteriota</taxon>
        <taxon>Stenosarchaea group</taxon>
        <taxon>Halobacteria</taxon>
        <taxon>Halobacteriales</taxon>
        <taxon>Natrialbaceae</taxon>
        <taxon>Natrarchaeobaculum</taxon>
    </lineage>
</organism>
<evidence type="ECO:0000313" key="1">
    <source>
        <dbReference type="EMBL" id="ARS89650.1"/>
    </source>
</evidence>
<protein>
    <recommendedName>
        <fullName evidence="3">Winged helix-turn-helix domain-containing protein</fullName>
    </recommendedName>
</protein>
<proteinExistence type="predicted"/>
<sequence length="96" mass="11063">MNRKPARWMCTLDERILEYLEEEGWSTPKLISQRMKFNASRGRVEERCEMLAQVGLIVPIYEGSEMYELTGDGRDYLVGGVDVELRPRPSPDAIRG</sequence>
<name>A0A2Z2HR81_9EURY</name>